<organism evidence="2">
    <name type="scientific">Pan troglodytes</name>
    <name type="common">Chimpanzee</name>
    <dbReference type="NCBI Taxonomy" id="9598"/>
    <lineage>
        <taxon>Eukaryota</taxon>
        <taxon>Metazoa</taxon>
        <taxon>Chordata</taxon>
        <taxon>Craniata</taxon>
        <taxon>Vertebrata</taxon>
        <taxon>Euteleostomi</taxon>
        <taxon>Mammalia</taxon>
        <taxon>Eutheria</taxon>
        <taxon>Euarchontoglires</taxon>
        <taxon>Primates</taxon>
        <taxon>Haplorrhini</taxon>
        <taxon>Catarrhini</taxon>
        <taxon>Hominidae</taxon>
        <taxon>Pan</taxon>
    </lineage>
</organism>
<evidence type="ECO:0000256" key="1">
    <source>
        <dbReference type="SAM" id="MobiDB-lite"/>
    </source>
</evidence>
<sequence>MVSLELRNERPVCMGSLNPNRRITLHLPLLATGVCLLICQIKVSTDSVASQVLFSPRTLSTEREQKVPSGRSRQIPITKMGPRPVAQDGVQWHLHSPPQQELLPPQPPK</sequence>
<name>G2HGT6_PANTR</name>
<accession>G2HGT6</accession>
<feature type="region of interest" description="Disordered" evidence="1">
    <location>
        <begin position="58"/>
        <end position="109"/>
    </location>
</feature>
<protein>
    <submittedName>
        <fullName evidence="2">Uncharacterized protein</fullName>
    </submittedName>
</protein>
<evidence type="ECO:0000313" key="2">
    <source>
        <dbReference type="EMBL" id="BAK62944.1"/>
    </source>
</evidence>
<proteinExistence type="evidence at transcript level"/>
<reference evidence="2" key="1">
    <citation type="journal article" date="2011" name="Funct. Integr. Genomics">
        <title>Major chimpanzee-specific structural changes in sperm development-associated genes.</title>
        <authorList>
            <person name="Kim R.N."/>
            <person name="Kim D.W."/>
            <person name="Choi S.H."/>
            <person name="Chae S.H."/>
            <person name="Nam S.H."/>
            <person name="Kim D.W."/>
            <person name="Kim A."/>
            <person name="Kang A."/>
            <person name="Park K.H."/>
            <person name="Lee Y.S."/>
            <person name="Hirai M."/>
            <person name="Suzuki Y."/>
            <person name="Sugano S."/>
            <person name="Hashimoto K."/>
            <person name="Kim D.S."/>
            <person name="Park H.S."/>
        </authorList>
    </citation>
    <scope>NUCLEOTIDE SEQUENCE</scope>
    <source>
        <tissue evidence="2">Testis</tissue>
    </source>
</reference>
<dbReference type="AlphaFoldDB" id="G2HGT6"/>
<dbReference type="EMBL" id="AK305950">
    <property type="protein sequence ID" value="BAK62944.1"/>
    <property type="molecule type" value="mRNA"/>
</dbReference>